<dbReference type="Pfam" id="PF13576">
    <property type="entry name" value="Pentapeptide_3"/>
    <property type="match status" value="1"/>
</dbReference>
<reference evidence="1 2" key="1">
    <citation type="submission" date="2021-01" db="EMBL/GenBank/DDBJ databases">
        <title>Sequencing the genomes of 1000 actinobacteria strains.</title>
        <authorList>
            <person name="Klenk H.-P."/>
        </authorList>
    </citation>
    <scope>NUCLEOTIDE SEQUENCE [LARGE SCALE GENOMIC DNA]</scope>
    <source>
        <strain evidence="1 2">DSM 44581</strain>
    </source>
</reference>
<keyword evidence="2" id="KW-1185">Reference proteome</keyword>
<dbReference type="SUPFAM" id="SSF141571">
    <property type="entry name" value="Pentapeptide repeat-like"/>
    <property type="match status" value="1"/>
</dbReference>
<evidence type="ECO:0000313" key="1">
    <source>
        <dbReference type="EMBL" id="MBM7815240.1"/>
    </source>
</evidence>
<dbReference type="Proteomes" id="UP001195724">
    <property type="component" value="Unassembled WGS sequence"/>
</dbReference>
<organism evidence="1 2">
    <name type="scientific">Saccharothrix algeriensis</name>
    <dbReference type="NCBI Taxonomy" id="173560"/>
    <lineage>
        <taxon>Bacteria</taxon>
        <taxon>Bacillati</taxon>
        <taxon>Actinomycetota</taxon>
        <taxon>Actinomycetes</taxon>
        <taxon>Pseudonocardiales</taxon>
        <taxon>Pseudonocardiaceae</taxon>
        <taxon>Saccharothrix</taxon>
    </lineage>
</organism>
<name>A0ABS2SG59_9PSEU</name>
<dbReference type="EMBL" id="JAFBCL010000001">
    <property type="protein sequence ID" value="MBM7815240.1"/>
    <property type="molecule type" value="Genomic_DNA"/>
</dbReference>
<comment type="caution">
    <text evidence="1">The sequence shown here is derived from an EMBL/GenBank/DDBJ whole genome shotgun (WGS) entry which is preliminary data.</text>
</comment>
<proteinExistence type="predicted"/>
<accession>A0ABS2SG59</accession>
<dbReference type="Gene3D" id="2.160.20.80">
    <property type="entry name" value="E3 ubiquitin-protein ligase SopA"/>
    <property type="match status" value="1"/>
</dbReference>
<evidence type="ECO:0000313" key="2">
    <source>
        <dbReference type="Proteomes" id="UP001195724"/>
    </source>
</evidence>
<dbReference type="InterPro" id="IPR001646">
    <property type="entry name" value="5peptide_repeat"/>
</dbReference>
<protein>
    <submittedName>
        <fullName evidence="1">Uncharacterized protein YjbI with pentapeptide repeats</fullName>
    </submittedName>
</protein>
<gene>
    <name evidence="1" type="ORF">JOE68_006105</name>
</gene>
<sequence>MKIAASIVVAGGGLFALYLAFLRQRTQHDELEVRRAELAQRDRVQQHAEAVAENNRRHAEQVAADTRRDAEARRITELYTKAADQLGSDKAPVRLAGLYALERLAQDNPHQRQTVVNVLCAYLRMPYDPPAKPPGRTVGEHDGPVPAEERARQLADYRQAVQEREVRLTAQRIISDHLRSHRPGEREPADPGHWTEVAALDLAGATLDTFDLRHCVVRTASFTGAEFLGETRFNEAGIAEATFDNASFLGITRFTGARLGEASFAGAEFRRGASFTRVTFDGGVSFFNALFHNTASFREASFDGSASFNAVDFRGFSTFLSAGFNHTSETDFQNSRFGGWTLFRNTVFDTEPNFGSAVVRINRLEKSEFPPNWRIEAGEAQEVEGGTVWAPLEHVDTPLAAPEG</sequence>